<gene>
    <name evidence="2" type="ORF">PROFUN_00500</name>
</gene>
<feature type="coiled-coil region" evidence="1">
    <location>
        <begin position="558"/>
        <end position="585"/>
    </location>
</feature>
<comment type="caution">
    <text evidence="2">The sequence shown here is derived from an EMBL/GenBank/DDBJ whole genome shotgun (WGS) entry which is preliminary data.</text>
</comment>
<dbReference type="Proteomes" id="UP000241769">
    <property type="component" value="Unassembled WGS sequence"/>
</dbReference>
<evidence type="ECO:0000313" key="2">
    <source>
        <dbReference type="EMBL" id="PRP77639.1"/>
    </source>
</evidence>
<dbReference type="AlphaFoldDB" id="A0A2P6N108"/>
<sequence>MSMEELAFENIELKRAAEDALQALEALRHENETFRKNFDAVRGAYENLSGKTDEYKRQINELNEAKRTLEAQADERTKILQSQLDIKELELDEAINRRQPAHELELLKLKMVEELEVPHRQQMKMLQLTELMQQNEDLTEELEQLRSAHDGTVRTFHSQITTLQEALESTTDDETIRALEKQIADLQERYKQALDELSQVRTDREKLKSRYESSERSYMKQLSEEKSAARALSNERELFYNKSAQLEEDLREMHRLNEEMKDQLSATEHEYASTRNQLEDTYQNLNNENNTLKMQYQEQRSRWNIEREQLKRQLAEVQRQFDDLQATEQEKMDKMILQMERQRSQENETRRHLEEQIAQKEQQIEKMEQQQEELLNVVHREEDEHRKEMLSMQATLRAAERDMESRKERIEREINPYEEQLAEADAKIRRMQKEAKAAARLVAELEAEEQTNRIAYEQNHSRIQMLQREIESNKDLYQRNIETLQDKLRMATRRPETEEELEAKVQKLKKQLKHTLLATKKERDGLNKKVQSSSQKLAAYDSRIKDTQADHDSKIMEVRILQSKLNESERRREELEVQLTHQRNLNAPLGRDRHVYEPQAELTFLNRHLRELENYQTEQMQYFNRSTNV</sequence>
<dbReference type="OrthoDB" id="311279at2759"/>
<evidence type="ECO:0000313" key="3">
    <source>
        <dbReference type="Proteomes" id="UP000241769"/>
    </source>
</evidence>
<proteinExistence type="predicted"/>
<dbReference type="InParanoid" id="A0A2P6N108"/>
<feature type="coiled-coil region" evidence="1">
    <location>
        <begin position="125"/>
        <end position="529"/>
    </location>
</feature>
<keyword evidence="3" id="KW-1185">Reference proteome</keyword>
<accession>A0A2P6N108</accession>
<name>A0A2P6N108_9EUKA</name>
<dbReference type="STRING" id="1890364.A0A2P6N108"/>
<protein>
    <submittedName>
        <fullName evidence="2">Uncharacterized protein</fullName>
    </submittedName>
</protein>
<dbReference type="EMBL" id="MDYQ01000257">
    <property type="protein sequence ID" value="PRP77639.1"/>
    <property type="molecule type" value="Genomic_DNA"/>
</dbReference>
<organism evidence="2 3">
    <name type="scientific">Planoprotostelium fungivorum</name>
    <dbReference type="NCBI Taxonomy" id="1890364"/>
    <lineage>
        <taxon>Eukaryota</taxon>
        <taxon>Amoebozoa</taxon>
        <taxon>Evosea</taxon>
        <taxon>Variosea</taxon>
        <taxon>Cavosteliida</taxon>
        <taxon>Cavosteliaceae</taxon>
        <taxon>Planoprotostelium</taxon>
    </lineage>
</organism>
<reference evidence="2 3" key="1">
    <citation type="journal article" date="2018" name="Genome Biol. Evol.">
        <title>Multiple Roots of Fruiting Body Formation in Amoebozoa.</title>
        <authorList>
            <person name="Hillmann F."/>
            <person name="Forbes G."/>
            <person name="Novohradska S."/>
            <person name="Ferling I."/>
            <person name="Riege K."/>
            <person name="Groth M."/>
            <person name="Westermann M."/>
            <person name="Marz M."/>
            <person name="Spaller T."/>
            <person name="Winckler T."/>
            <person name="Schaap P."/>
            <person name="Glockner G."/>
        </authorList>
    </citation>
    <scope>NUCLEOTIDE SEQUENCE [LARGE SCALE GENOMIC DNA]</scope>
    <source>
        <strain evidence="2 3">Jena</strain>
    </source>
</reference>
<evidence type="ECO:0000256" key="1">
    <source>
        <dbReference type="SAM" id="Coils"/>
    </source>
</evidence>
<feature type="coiled-coil region" evidence="1">
    <location>
        <begin position="3"/>
        <end position="97"/>
    </location>
</feature>
<keyword evidence="1" id="KW-0175">Coiled coil</keyword>